<feature type="domain" description="Folliculin/SMCR8 longin" evidence="2">
    <location>
        <begin position="88"/>
        <end position="332"/>
    </location>
</feature>
<gene>
    <name evidence="3" type="ORF">KCU76_g14183</name>
</gene>
<feature type="compositionally biased region" description="Pro residues" evidence="1">
    <location>
        <begin position="236"/>
        <end position="245"/>
    </location>
</feature>
<dbReference type="EMBL" id="JAHFXF010000839">
    <property type="protein sequence ID" value="KAG9681888.1"/>
    <property type="molecule type" value="Genomic_DNA"/>
</dbReference>
<dbReference type="PANTHER" id="PTHR31441:SF2">
    <property type="entry name" value="FOLLICULIN"/>
    <property type="match status" value="1"/>
</dbReference>
<sequence>MPREPKHADPGSWSSTSMADTLISLGHFCEIHGPQALLTTSVQSPTATSPPPNETGTSCANCSYNVPAATTTPPVLRSKWRDSTFATTRAPSNPLLRDACTRALAVESLPRGQNSGSITLTTDLATQGPKDPRTVNVAHVFRLPDPRARGQRRAYAFVAVGSRSLFRHQMTVRRAFEAWAKSIITLAETHLSTLQQGESVEASPVEPSAANVGSLRSYSSSATPSPPMSMGSAERTPPPISPPQPQRTHSQASSIVSSTSHPQKPAPTSAAVTPVSSFLSAKSVDPDGYPRSSLSAASPLANVPKTRSLAEIVGDEYFFVRLHAEFCGLLKNLIEKEIAERGPEIEDGNGVIDEEDQSYGSGSDDNAVQSGEDDEDEGCVVGWERY</sequence>
<proteinExistence type="predicted"/>
<dbReference type="Proteomes" id="UP000779574">
    <property type="component" value="Unassembled WGS sequence"/>
</dbReference>
<name>A0A9P8E6M8_AURME</name>
<reference evidence="3" key="1">
    <citation type="journal article" date="2021" name="J Fungi (Basel)">
        <title>Virulence traits and population genomics of the black yeast Aureobasidium melanogenum.</title>
        <authorList>
            <person name="Cernosa A."/>
            <person name="Sun X."/>
            <person name="Gostincar C."/>
            <person name="Fang C."/>
            <person name="Gunde-Cimerman N."/>
            <person name="Song Z."/>
        </authorList>
    </citation>
    <scope>NUCLEOTIDE SEQUENCE</scope>
    <source>
        <strain evidence="3">EXF-9911</strain>
    </source>
</reference>
<feature type="region of interest" description="Disordered" evidence="1">
    <location>
        <begin position="196"/>
        <end position="274"/>
    </location>
</feature>
<reference evidence="3" key="2">
    <citation type="submission" date="2021-08" db="EMBL/GenBank/DDBJ databases">
        <authorList>
            <person name="Gostincar C."/>
            <person name="Sun X."/>
            <person name="Song Z."/>
            <person name="Gunde-Cimerman N."/>
        </authorList>
    </citation>
    <scope>NUCLEOTIDE SEQUENCE</scope>
    <source>
        <strain evidence="3">EXF-9911</strain>
    </source>
</reference>
<feature type="compositionally biased region" description="Polar residues" evidence="1">
    <location>
        <begin position="247"/>
        <end position="262"/>
    </location>
</feature>
<dbReference type="GO" id="GO:0005829">
    <property type="term" value="C:cytosol"/>
    <property type="evidence" value="ECO:0007669"/>
    <property type="project" value="TreeGrafter"/>
</dbReference>
<dbReference type="Pfam" id="PF11704">
    <property type="entry name" value="Folliculin"/>
    <property type="match status" value="1"/>
</dbReference>
<feature type="non-terminal residue" evidence="3">
    <location>
        <position position="386"/>
    </location>
</feature>
<evidence type="ECO:0000259" key="2">
    <source>
        <dbReference type="Pfam" id="PF11704"/>
    </source>
</evidence>
<feature type="compositionally biased region" description="Polar residues" evidence="1">
    <location>
        <begin position="358"/>
        <end position="369"/>
    </location>
</feature>
<accession>A0A9P8E6M8</accession>
<dbReference type="InterPro" id="IPR037520">
    <property type="entry name" value="Folliculin/SMCR8_longin"/>
</dbReference>
<feature type="region of interest" description="Disordered" evidence="1">
    <location>
        <begin position="343"/>
        <end position="386"/>
    </location>
</feature>
<organism evidence="3 4">
    <name type="scientific">Aureobasidium melanogenum</name>
    <name type="common">Aureobasidium pullulans var. melanogenum</name>
    <dbReference type="NCBI Taxonomy" id="46634"/>
    <lineage>
        <taxon>Eukaryota</taxon>
        <taxon>Fungi</taxon>
        <taxon>Dikarya</taxon>
        <taxon>Ascomycota</taxon>
        <taxon>Pezizomycotina</taxon>
        <taxon>Dothideomycetes</taxon>
        <taxon>Dothideomycetidae</taxon>
        <taxon>Dothideales</taxon>
        <taxon>Saccotheciaceae</taxon>
        <taxon>Aureobasidium</taxon>
    </lineage>
</organism>
<dbReference type="GO" id="GO:1904263">
    <property type="term" value="P:positive regulation of TORC1 signaling"/>
    <property type="evidence" value="ECO:0007669"/>
    <property type="project" value="TreeGrafter"/>
</dbReference>
<dbReference type="AlphaFoldDB" id="A0A9P8E6M8"/>
<evidence type="ECO:0000313" key="4">
    <source>
        <dbReference type="Proteomes" id="UP000779574"/>
    </source>
</evidence>
<dbReference type="GO" id="GO:0005096">
    <property type="term" value="F:GTPase activator activity"/>
    <property type="evidence" value="ECO:0007669"/>
    <property type="project" value="InterPro"/>
</dbReference>
<dbReference type="OrthoDB" id="5599713at2759"/>
<protein>
    <recommendedName>
        <fullName evidence="2">Folliculin/SMCR8 longin domain-containing protein</fullName>
    </recommendedName>
</protein>
<dbReference type="PANTHER" id="PTHR31441">
    <property type="entry name" value="FOLLICULIN FAMILY MEMBER"/>
    <property type="match status" value="1"/>
</dbReference>
<dbReference type="InterPro" id="IPR021713">
    <property type="entry name" value="Folliculin"/>
</dbReference>
<evidence type="ECO:0000313" key="3">
    <source>
        <dbReference type="EMBL" id="KAG9681888.1"/>
    </source>
</evidence>
<comment type="caution">
    <text evidence="3">The sequence shown here is derived from an EMBL/GenBank/DDBJ whole genome shotgun (WGS) entry which is preliminary data.</text>
</comment>
<evidence type="ECO:0000256" key="1">
    <source>
        <dbReference type="SAM" id="MobiDB-lite"/>
    </source>
</evidence>
<feature type="compositionally biased region" description="Low complexity" evidence="1">
    <location>
        <begin position="214"/>
        <end position="232"/>
    </location>
</feature>